<gene>
    <name evidence="9" type="ORF">C1SCF055_LOCUS8463</name>
</gene>
<dbReference type="GO" id="GO:0005524">
    <property type="term" value="F:ATP binding"/>
    <property type="evidence" value="ECO:0007669"/>
    <property type="project" value="InterPro"/>
</dbReference>
<dbReference type="InterPro" id="IPR045028">
    <property type="entry name" value="DinG/Rad3-like"/>
</dbReference>
<dbReference type="FunFam" id="3.40.50.300:FF:000128">
    <property type="entry name" value="Putative DNA repair helicase RAD3"/>
    <property type="match status" value="1"/>
</dbReference>
<organism evidence="9">
    <name type="scientific">Cladocopium goreaui</name>
    <dbReference type="NCBI Taxonomy" id="2562237"/>
    <lineage>
        <taxon>Eukaryota</taxon>
        <taxon>Sar</taxon>
        <taxon>Alveolata</taxon>
        <taxon>Dinophyceae</taxon>
        <taxon>Suessiales</taxon>
        <taxon>Symbiodiniaceae</taxon>
        <taxon>Cladocopium</taxon>
    </lineage>
</organism>
<evidence type="ECO:0000256" key="2">
    <source>
        <dbReference type="ARBA" id="ARBA00022485"/>
    </source>
</evidence>
<dbReference type="InterPro" id="IPR001945">
    <property type="entry name" value="RAD3/XPD"/>
</dbReference>
<comment type="catalytic activity">
    <reaction evidence="7">
        <text>ATP + H2O = ADP + phosphate + H(+)</text>
        <dbReference type="Rhea" id="RHEA:13065"/>
        <dbReference type="ChEBI" id="CHEBI:15377"/>
        <dbReference type="ChEBI" id="CHEBI:15378"/>
        <dbReference type="ChEBI" id="CHEBI:30616"/>
        <dbReference type="ChEBI" id="CHEBI:43474"/>
        <dbReference type="ChEBI" id="CHEBI:456216"/>
        <dbReference type="EC" id="5.6.2.3"/>
    </reaction>
</comment>
<dbReference type="GO" id="GO:0005634">
    <property type="term" value="C:nucleus"/>
    <property type="evidence" value="ECO:0007669"/>
    <property type="project" value="InterPro"/>
</dbReference>
<keyword evidence="10" id="KW-0347">Helicase</keyword>
<feature type="domain" description="Helical and beta-bridge" evidence="8">
    <location>
        <begin position="489"/>
        <end position="633"/>
    </location>
</feature>
<accession>A0A9P1FN98</accession>
<dbReference type="PRINTS" id="PR00852">
    <property type="entry name" value="XRODRMPGMNTD"/>
</dbReference>
<dbReference type="GO" id="GO:0006289">
    <property type="term" value="P:nucleotide-excision repair"/>
    <property type="evidence" value="ECO:0007669"/>
    <property type="project" value="InterPro"/>
</dbReference>
<evidence type="ECO:0000313" key="10">
    <source>
        <dbReference type="EMBL" id="CAL4767912.1"/>
    </source>
</evidence>
<evidence type="ECO:0000256" key="1">
    <source>
        <dbReference type="ARBA" id="ARBA00001966"/>
    </source>
</evidence>
<keyword evidence="5" id="KW-0234">DNA repair</keyword>
<keyword evidence="2" id="KW-0411">Iron-sulfur</keyword>
<evidence type="ECO:0000256" key="3">
    <source>
        <dbReference type="ARBA" id="ARBA00022763"/>
    </source>
</evidence>
<dbReference type="GO" id="GO:0043139">
    <property type="term" value="F:5'-3' DNA helicase activity"/>
    <property type="evidence" value="ECO:0007669"/>
    <property type="project" value="UniProtKB-EC"/>
</dbReference>
<evidence type="ECO:0000256" key="5">
    <source>
        <dbReference type="ARBA" id="ARBA00023204"/>
    </source>
</evidence>
<dbReference type="GO" id="GO:0006366">
    <property type="term" value="P:transcription by RNA polymerase II"/>
    <property type="evidence" value="ECO:0007669"/>
    <property type="project" value="TreeGrafter"/>
</dbReference>
<keyword evidence="10" id="KW-0067">ATP-binding</keyword>
<dbReference type="AlphaFoldDB" id="A0A9P1FN98"/>
<comment type="caution">
    <text evidence="9">The sequence shown here is derived from an EMBL/GenBank/DDBJ whole genome shotgun (WGS) entry which is preliminary data.</text>
</comment>
<dbReference type="PANTHER" id="PTHR11472">
    <property type="entry name" value="DNA REPAIR DEAD HELICASE RAD3/XP-D SUBFAMILY MEMBER"/>
    <property type="match status" value="1"/>
</dbReference>
<reference evidence="9" key="1">
    <citation type="submission" date="2022-10" db="EMBL/GenBank/DDBJ databases">
        <authorList>
            <person name="Chen Y."/>
            <person name="Dougan E. K."/>
            <person name="Chan C."/>
            <person name="Rhodes N."/>
            <person name="Thang M."/>
        </authorList>
    </citation>
    <scope>NUCLEOTIDE SEQUENCE</scope>
</reference>
<dbReference type="InterPro" id="IPR010643">
    <property type="entry name" value="HBB"/>
</dbReference>
<dbReference type="EC" id="5.6.2.3" evidence="6"/>
<keyword evidence="2" id="KW-0479">Metal-binding</keyword>
<dbReference type="EMBL" id="CAMXCT030000569">
    <property type="protein sequence ID" value="CAL4767912.1"/>
    <property type="molecule type" value="Genomic_DNA"/>
</dbReference>
<dbReference type="GO" id="GO:0045951">
    <property type="term" value="P:positive regulation of mitotic recombination"/>
    <property type="evidence" value="ECO:0007669"/>
    <property type="project" value="TreeGrafter"/>
</dbReference>
<dbReference type="GO" id="GO:0016818">
    <property type="term" value="F:hydrolase activity, acting on acid anhydrides, in phosphorus-containing anhydrides"/>
    <property type="evidence" value="ECO:0007669"/>
    <property type="project" value="InterPro"/>
</dbReference>
<name>A0A9P1FN98_9DINO</name>
<evidence type="ECO:0000256" key="7">
    <source>
        <dbReference type="ARBA" id="ARBA00048954"/>
    </source>
</evidence>
<evidence type="ECO:0000313" key="11">
    <source>
        <dbReference type="Proteomes" id="UP001152797"/>
    </source>
</evidence>
<keyword evidence="10" id="KW-0378">Hydrolase</keyword>
<dbReference type="GO" id="GO:0051539">
    <property type="term" value="F:4 iron, 4 sulfur cluster binding"/>
    <property type="evidence" value="ECO:0007669"/>
    <property type="project" value="UniProtKB-KW"/>
</dbReference>
<evidence type="ECO:0000259" key="8">
    <source>
        <dbReference type="Pfam" id="PF06777"/>
    </source>
</evidence>
<dbReference type="EMBL" id="CAMXCT010000569">
    <property type="protein sequence ID" value="CAI3980600.1"/>
    <property type="molecule type" value="Genomic_DNA"/>
</dbReference>
<keyword evidence="3" id="KW-0227">DNA damage</keyword>
<evidence type="ECO:0000256" key="4">
    <source>
        <dbReference type="ARBA" id="ARBA00023125"/>
    </source>
</evidence>
<keyword evidence="10" id="KW-0547">Nucleotide-binding</keyword>
<evidence type="ECO:0000313" key="9">
    <source>
        <dbReference type="EMBL" id="CAI3980600.1"/>
    </source>
</evidence>
<dbReference type="EMBL" id="CAMXCT020000569">
    <property type="protein sequence ID" value="CAL1133975.1"/>
    <property type="molecule type" value="Genomic_DNA"/>
</dbReference>
<keyword evidence="4" id="KW-0238">DNA-binding</keyword>
<dbReference type="PANTHER" id="PTHR11472:SF1">
    <property type="entry name" value="GENERAL TRANSCRIPTION AND DNA REPAIR FACTOR IIH HELICASE SUBUNIT XPD"/>
    <property type="match status" value="1"/>
</dbReference>
<evidence type="ECO:0000256" key="6">
    <source>
        <dbReference type="ARBA" id="ARBA00044969"/>
    </source>
</evidence>
<reference evidence="10 11" key="2">
    <citation type="submission" date="2024-05" db="EMBL/GenBank/DDBJ databases">
        <authorList>
            <person name="Chen Y."/>
            <person name="Shah S."/>
            <person name="Dougan E. K."/>
            <person name="Thang M."/>
            <person name="Chan C."/>
        </authorList>
    </citation>
    <scope>NUCLEOTIDE SEQUENCE [LARGE SCALE GENOMIC DNA]</scope>
</reference>
<sequence length="695" mass="73768">METRAFLSSSSGAAPFVGAPSVPFSLQPLESGLASTHWEPRRIRQGQLSISRGVLGSLAVLGRKRQVKSLRSQSRVCRAAQSFTSESNAEGAQTAINEALSAVQPKSGFALLLIPRRLLSDASSIVQRAVQSLAGVQVVACVTGGPTLQLCALESPTGQVQAFSADPNTMDNDLQAVSSSASCVLLFGDPTVSPPALGRMLDAVGKKWPSGTVAGMMVAPGSGASVWVNGKPVRGGFVGLALPFRATAALDLVGCKAVGEELEIFEAFVQRGKAPEIIQIGTDQEGDYRDVAETEKGTAGIPRRVGIPAAAALKSVMQKHGISGPKEMLVGLSRPSTAPGSRPGLPSCWSLFNWVGVSKSGAATLAGGDPITEGLMPKGALQSCQCFQVSPASEGWQGLASQGASLTLALAGGRNLSPREAAATVAPGGRAVGALGVSVLGKAGPQAQLAVHRQAHNIDDVCIESLSVKLNRQRLDQSFGNLTRLGNEIDRVKRDDASRLQEEYKRLVQGLQQAGQIDDAMADQLQSPVLPEDLVTEAVPGNIRRAEHFVALLRRVVNFFRRYLHVERAQCEGPLSMSHKLEEDAEVDSKSLKFCHERLRSLLNTLQVANLDEFTPITKVADFVTLLGTYSQGFTIIVDPYPEAQGIYDPTLILRCLDASIAIRPVLKRYQSVVLTSGTISPLEMYPKKPGIFCR</sequence>
<keyword evidence="2" id="KW-0004">4Fe-4S</keyword>
<proteinExistence type="predicted"/>
<dbReference type="OrthoDB" id="272481at2759"/>
<dbReference type="Pfam" id="PF06777">
    <property type="entry name" value="HBB"/>
    <property type="match status" value="1"/>
</dbReference>
<comment type="cofactor">
    <cofactor evidence="1">
        <name>[4Fe-4S] cluster</name>
        <dbReference type="ChEBI" id="CHEBI:49883"/>
    </cofactor>
</comment>
<dbReference type="GO" id="GO:0003684">
    <property type="term" value="F:damaged DNA binding"/>
    <property type="evidence" value="ECO:0007669"/>
    <property type="project" value="TreeGrafter"/>
</dbReference>
<dbReference type="Proteomes" id="UP001152797">
    <property type="component" value="Unassembled WGS sequence"/>
</dbReference>
<protein>
    <recommendedName>
        <fullName evidence="6">DNA 5'-3' helicase</fullName>
        <ecNumber evidence="6">5.6.2.3</ecNumber>
    </recommendedName>
</protein>
<keyword evidence="2" id="KW-0408">Iron</keyword>
<keyword evidence="11" id="KW-1185">Reference proteome</keyword>